<keyword evidence="2" id="KW-1185">Reference proteome</keyword>
<name>A0ACC0WGW0_9STRA</name>
<accession>A0ACC0WGW0</accession>
<evidence type="ECO:0000313" key="2">
    <source>
        <dbReference type="Proteomes" id="UP001163321"/>
    </source>
</evidence>
<dbReference type="EMBL" id="CM047592">
    <property type="protein sequence ID" value="KAI9917984.1"/>
    <property type="molecule type" value="Genomic_DNA"/>
</dbReference>
<proteinExistence type="predicted"/>
<organism evidence="1 2">
    <name type="scientific">Peronosclerospora sorghi</name>
    <dbReference type="NCBI Taxonomy" id="230839"/>
    <lineage>
        <taxon>Eukaryota</taxon>
        <taxon>Sar</taxon>
        <taxon>Stramenopiles</taxon>
        <taxon>Oomycota</taxon>
        <taxon>Peronosporomycetes</taxon>
        <taxon>Peronosporales</taxon>
        <taxon>Peronosporaceae</taxon>
        <taxon>Peronosclerospora</taxon>
    </lineage>
</organism>
<comment type="caution">
    <text evidence="1">The sequence shown here is derived from an EMBL/GenBank/DDBJ whole genome shotgun (WGS) entry which is preliminary data.</text>
</comment>
<reference evidence="1 2" key="1">
    <citation type="journal article" date="2022" name="bioRxiv">
        <title>The genome of the oomycete Peronosclerospora sorghi, a cosmopolitan pathogen of maize and sorghum, is inflated with dispersed pseudogenes.</title>
        <authorList>
            <person name="Fletcher K."/>
            <person name="Martin F."/>
            <person name="Isakeit T."/>
            <person name="Cavanaugh K."/>
            <person name="Magill C."/>
            <person name="Michelmore R."/>
        </authorList>
    </citation>
    <scope>NUCLEOTIDE SEQUENCE [LARGE SCALE GENOMIC DNA]</scope>
    <source>
        <strain evidence="1">P6</strain>
    </source>
</reference>
<sequence>MTDQDHDGSHIKGLLLFNLFHTFWPKLLQHRGFLSAFVTPLIKVSRVSKRLDLEPRQFFSLLEYIEWNASLAPDQRKCYTMKYYKGLGTSTSSEGREYFRNLSKHIVDFHWHDDRDSDAFDMIFSKARAADREAWLVNECAPDAYLDTSAGAVSYRDFVNQELIPFSHADNARSLPCVVNDLKISQRKVLFACRKRKLTSEVKLAQLAGYCSEHTAYHHGEASLHSTIIHMPQDFVGSTNLPLLAPSGQLGTRFQGGKDAASPRCIFTQLQEHTRLIFPDEDDALLDGAVYYVPIIPMLLVNGAEGIGTGRSSSIPCHHPIHVIDNLLKLLENEEAGLELADVPLPPLSPWTKGFRGAIL</sequence>
<protein>
    <submittedName>
        <fullName evidence="1">Uncharacterized protein</fullName>
    </submittedName>
</protein>
<gene>
    <name evidence="1" type="ORF">PsorP6_012879</name>
</gene>
<evidence type="ECO:0000313" key="1">
    <source>
        <dbReference type="EMBL" id="KAI9917984.1"/>
    </source>
</evidence>
<dbReference type="Proteomes" id="UP001163321">
    <property type="component" value="Chromosome 13"/>
</dbReference>